<evidence type="ECO:0000313" key="1">
    <source>
        <dbReference type="EMBL" id="KAF2966394.1"/>
    </source>
</evidence>
<dbReference type="EMBL" id="WUBL01000090">
    <property type="protein sequence ID" value="KAF2966394.1"/>
    <property type="molecule type" value="Genomic_DNA"/>
</dbReference>
<dbReference type="SUPFAM" id="SSF51182">
    <property type="entry name" value="RmlC-like cupins"/>
    <property type="match status" value="1"/>
</dbReference>
<dbReference type="InterPro" id="IPR014710">
    <property type="entry name" value="RmlC-like_jellyroll"/>
</dbReference>
<accession>A0A7C8MVA3</accession>
<dbReference type="OrthoDB" id="504210at2759"/>
<comment type="caution">
    <text evidence="1">The sequence shown here is derived from an EMBL/GenBank/DDBJ whole genome shotgun (WGS) entry which is preliminary data.</text>
</comment>
<name>A0A7C8MVA3_9PEZI</name>
<organism evidence="1 2">
    <name type="scientific">Xylaria multiplex</name>
    <dbReference type="NCBI Taxonomy" id="323545"/>
    <lineage>
        <taxon>Eukaryota</taxon>
        <taxon>Fungi</taxon>
        <taxon>Dikarya</taxon>
        <taxon>Ascomycota</taxon>
        <taxon>Pezizomycotina</taxon>
        <taxon>Sordariomycetes</taxon>
        <taxon>Xylariomycetidae</taxon>
        <taxon>Xylariales</taxon>
        <taxon>Xylariaceae</taxon>
        <taxon>Xylaria</taxon>
    </lineage>
</organism>
<keyword evidence="2" id="KW-1185">Reference proteome</keyword>
<gene>
    <name evidence="1" type="ORF">GQX73_g7177</name>
</gene>
<dbReference type="Gene3D" id="2.60.120.10">
    <property type="entry name" value="Jelly Rolls"/>
    <property type="match status" value="1"/>
</dbReference>
<reference evidence="1 2" key="1">
    <citation type="submission" date="2019-12" db="EMBL/GenBank/DDBJ databases">
        <title>Draft genome sequence of the ascomycete Xylaria multiplex DSM 110363.</title>
        <authorList>
            <person name="Buettner E."/>
            <person name="Kellner H."/>
        </authorList>
    </citation>
    <scope>NUCLEOTIDE SEQUENCE [LARGE SCALE GENOMIC DNA]</scope>
    <source>
        <strain evidence="1 2">DSM 110363</strain>
    </source>
</reference>
<evidence type="ECO:0008006" key="3">
    <source>
        <dbReference type="Google" id="ProtNLM"/>
    </source>
</evidence>
<dbReference type="InParanoid" id="A0A7C8MVA3"/>
<evidence type="ECO:0000313" key="2">
    <source>
        <dbReference type="Proteomes" id="UP000481858"/>
    </source>
</evidence>
<dbReference type="AlphaFoldDB" id="A0A7C8MVA3"/>
<dbReference type="InterPro" id="IPR011051">
    <property type="entry name" value="RmlC_Cupin_sf"/>
</dbReference>
<sequence>MDRVITRPGPASVKFNLTHPTHTIITLPSGSIWSSGLHFHATHDEYLVVQRGSVRVRRDSEVQTVTVRPSDAPVEVAYPARDSNLSLDGEDVVVVERTDPADGEKPVFFWNLNGVILQQRPWWWPMEGLWAWWILLQLFVIFVELDNVPVMLDVKGWLVRARLYGALSQLMGETSVNRCAKRADERWSLLVLRAVHWVGRMLGVRAVRREFMPKDAYERWKVEREGGRKRL</sequence>
<protein>
    <recommendedName>
        <fullName evidence="3">Cupin 2 conserved barrel domain-containing protein</fullName>
    </recommendedName>
</protein>
<proteinExistence type="predicted"/>
<dbReference type="Proteomes" id="UP000481858">
    <property type="component" value="Unassembled WGS sequence"/>
</dbReference>